<feature type="chain" id="PRO_5012176345" description="DUF5776 domain-containing protein" evidence="2">
    <location>
        <begin position="28"/>
        <end position="663"/>
    </location>
</feature>
<organism evidence="4 5">
    <name type="scientific">Lentilactobacillus parakefiri</name>
    <dbReference type="NCBI Taxonomy" id="152332"/>
    <lineage>
        <taxon>Bacteria</taxon>
        <taxon>Bacillati</taxon>
        <taxon>Bacillota</taxon>
        <taxon>Bacilli</taxon>
        <taxon>Lactobacillales</taxon>
        <taxon>Lactobacillaceae</taxon>
        <taxon>Lentilactobacillus</taxon>
    </lineage>
</organism>
<evidence type="ECO:0000256" key="2">
    <source>
        <dbReference type="SAM" id="SignalP"/>
    </source>
</evidence>
<evidence type="ECO:0000313" key="4">
    <source>
        <dbReference type="EMBL" id="PAK78686.1"/>
    </source>
</evidence>
<dbReference type="NCBIfam" id="TIGR02167">
    <property type="entry name" value="Liste_lipo_26"/>
    <property type="match status" value="4"/>
</dbReference>
<evidence type="ECO:0000313" key="5">
    <source>
        <dbReference type="Proteomes" id="UP000216802"/>
    </source>
</evidence>
<dbReference type="RefSeq" id="WP_095355082.1">
    <property type="nucleotide sequence ID" value="NZ_NCXI01000088.1"/>
</dbReference>
<evidence type="ECO:0000256" key="1">
    <source>
        <dbReference type="SAM" id="MobiDB-lite"/>
    </source>
</evidence>
<feature type="domain" description="DUF5776" evidence="3">
    <location>
        <begin position="590"/>
        <end position="658"/>
    </location>
</feature>
<dbReference type="InterPro" id="IPR044081">
    <property type="entry name" value="DUF5776"/>
</dbReference>
<protein>
    <recommendedName>
        <fullName evidence="3">DUF5776 domain-containing protein</fullName>
    </recommendedName>
</protein>
<sequence>MNRMTKGLLLLAATTGASLMFLTPAKAATTSAKTPTNLTSQLEKVTANDEEKPITGNYGDVSYKIENQVVTLSGGTLKPNDNMFGLYAWNEYPEYGITKIIITGPLTIAGDAGKYLFGNMPKLTTIEGLSYLDTSQTTSMASMFSGDESLTSLDLSTLKTGNVIDMSGMFAGDSKLTSLKLTNWNTSKVNKMNDMFMEDIALPSLDVSGFNTSHVFTMENMFGGNVALTSLNLGNFDTRNVETMAGMFIADSALKWLNVSSFDTPTVEDVNGMFAGASSLKTLNLAKMDLSQVTKPSAMEGLFAETSSLSRLILGPKVHFATNIALGSPAGGTTGNWQAVNSEIGGTLSAPKGTVYSVANLIGHYGAAGVPVETYVPEKGMQDQSAITVKPELTLPIGGEFNPKDAFISAVTPEGRTTTNLDEAIADGLIITGSGFNPNTAGQHKVGFSFSGSDKVATTLVTINPNGGNSGGGNVTPTTLSPTPAPQPTPTPAPQPTPPTIPGYVTKKKAAVYALKAVYLYKNPTFKKNQRLVKYNKQKRVNRPMFVVIDYARSSNGTLHYKVRDVNHDRKSDGKIGYITANWKYVRGVYYQSVPKNKTITIISKKGVHAYRNKNLTGRVKSYKKGTHLTVKKLVKHNLTTRYLLSNGLFVTANKKLVIQGQY</sequence>
<feature type="region of interest" description="Disordered" evidence="1">
    <location>
        <begin position="464"/>
        <end position="501"/>
    </location>
</feature>
<dbReference type="AlphaFoldDB" id="A0A269Y207"/>
<accession>A0A269Y207</accession>
<comment type="caution">
    <text evidence="4">The sequence shown here is derived from an EMBL/GenBank/DDBJ whole genome shotgun (WGS) entry which is preliminary data.</text>
</comment>
<proteinExistence type="predicted"/>
<dbReference type="InterPro" id="IPR005046">
    <property type="entry name" value="DUF285"/>
</dbReference>
<feature type="signal peptide" evidence="2">
    <location>
        <begin position="1"/>
        <end position="27"/>
    </location>
</feature>
<dbReference type="Gene3D" id="3.80.10.10">
    <property type="entry name" value="Ribonuclease Inhibitor"/>
    <property type="match status" value="2"/>
</dbReference>
<dbReference type="Pfam" id="PF19087">
    <property type="entry name" value="DUF5776"/>
    <property type="match status" value="1"/>
</dbReference>
<dbReference type="Proteomes" id="UP000216802">
    <property type="component" value="Unassembled WGS sequence"/>
</dbReference>
<feature type="compositionally biased region" description="Pro residues" evidence="1">
    <location>
        <begin position="483"/>
        <end position="501"/>
    </location>
</feature>
<evidence type="ECO:0000259" key="3">
    <source>
        <dbReference type="Pfam" id="PF19087"/>
    </source>
</evidence>
<dbReference type="InterPro" id="IPR032675">
    <property type="entry name" value="LRR_dom_sf"/>
</dbReference>
<dbReference type="InterPro" id="IPR011889">
    <property type="entry name" value="Liste_lipo_26"/>
</dbReference>
<dbReference type="EMBL" id="NCXI01000088">
    <property type="protein sequence ID" value="PAK78686.1"/>
    <property type="molecule type" value="Genomic_DNA"/>
</dbReference>
<dbReference type="Pfam" id="PF03382">
    <property type="entry name" value="DUF285"/>
    <property type="match status" value="1"/>
</dbReference>
<dbReference type="SUPFAM" id="SSF52058">
    <property type="entry name" value="L domain-like"/>
    <property type="match status" value="1"/>
</dbReference>
<gene>
    <name evidence="4" type="ORF">B8W98_09845</name>
</gene>
<name>A0A269Y207_9LACO</name>
<keyword evidence="2" id="KW-0732">Signal</keyword>
<reference evidence="4 5" key="1">
    <citation type="submission" date="2017-04" db="EMBL/GenBank/DDBJ databases">
        <title>Kefir bacterial isolates.</title>
        <authorList>
            <person name="Kim Y."/>
            <person name="Blasche S."/>
            <person name="Patil K.R."/>
        </authorList>
    </citation>
    <scope>NUCLEOTIDE SEQUENCE [LARGE SCALE GENOMIC DNA]</scope>
    <source>
        <strain evidence="4 5">OG2</strain>
    </source>
</reference>